<dbReference type="GO" id="GO:0005886">
    <property type="term" value="C:plasma membrane"/>
    <property type="evidence" value="ECO:0007669"/>
    <property type="project" value="UniProtKB-SubCell"/>
</dbReference>
<keyword evidence="2" id="KW-0813">Transport</keyword>
<dbReference type="EMBL" id="MGDZ01000056">
    <property type="protein sequence ID" value="OGL72638.1"/>
    <property type="molecule type" value="Genomic_DNA"/>
</dbReference>
<feature type="transmembrane region" description="Helical" evidence="8">
    <location>
        <begin position="215"/>
        <end position="241"/>
    </location>
</feature>
<feature type="transmembrane region" description="Helical" evidence="8">
    <location>
        <begin position="298"/>
        <end position="316"/>
    </location>
</feature>
<feature type="transmembrane region" description="Helical" evidence="8">
    <location>
        <begin position="118"/>
        <end position="139"/>
    </location>
</feature>
<dbReference type="InterPro" id="IPR018227">
    <property type="entry name" value="Amino_acid_transport_2"/>
</dbReference>
<dbReference type="GO" id="GO:0003333">
    <property type="term" value="P:amino acid transmembrane transport"/>
    <property type="evidence" value="ECO:0007669"/>
    <property type="project" value="InterPro"/>
</dbReference>
<feature type="transmembrane region" description="Helical" evidence="8">
    <location>
        <begin position="39"/>
        <end position="59"/>
    </location>
</feature>
<dbReference type="AlphaFoldDB" id="A0A1F7U448"/>
<evidence type="ECO:0000256" key="4">
    <source>
        <dbReference type="ARBA" id="ARBA00022519"/>
    </source>
</evidence>
<protein>
    <recommendedName>
        <fullName evidence="11">Amino acid transporter transmembrane domain-containing protein</fullName>
    </recommendedName>
</protein>
<name>A0A1F7U448_9BACT</name>
<feature type="transmembrane region" description="Helical" evidence="8">
    <location>
        <begin position="9"/>
        <end position="33"/>
    </location>
</feature>
<reference evidence="9 10" key="1">
    <citation type="journal article" date="2016" name="Nat. Commun.">
        <title>Thousands of microbial genomes shed light on interconnected biogeochemical processes in an aquifer system.</title>
        <authorList>
            <person name="Anantharaman K."/>
            <person name="Brown C.T."/>
            <person name="Hug L.A."/>
            <person name="Sharon I."/>
            <person name="Castelle C.J."/>
            <person name="Probst A.J."/>
            <person name="Thomas B.C."/>
            <person name="Singh A."/>
            <person name="Wilkins M.J."/>
            <person name="Karaoz U."/>
            <person name="Brodie E.L."/>
            <person name="Williams K.H."/>
            <person name="Hubbard S.S."/>
            <person name="Banfield J.F."/>
        </authorList>
    </citation>
    <scope>NUCLEOTIDE SEQUENCE [LARGE SCALE GENOMIC DNA]</scope>
</reference>
<dbReference type="STRING" id="1802391.A3D72_03830"/>
<keyword evidence="6 8" id="KW-1133">Transmembrane helix</keyword>
<evidence type="ECO:0008006" key="11">
    <source>
        <dbReference type="Google" id="ProtNLM"/>
    </source>
</evidence>
<evidence type="ECO:0000256" key="3">
    <source>
        <dbReference type="ARBA" id="ARBA00022475"/>
    </source>
</evidence>
<feature type="transmembrane region" description="Helical" evidence="8">
    <location>
        <begin position="186"/>
        <end position="203"/>
    </location>
</feature>
<dbReference type="Gene3D" id="1.20.1740.10">
    <property type="entry name" value="Amino acid/polyamine transporter I"/>
    <property type="match status" value="1"/>
</dbReference>
<evidence type="ECO:0000256" key="5">
    <source>
        <dbReference type="ARBA" id="ARBA00022692"/>
    </source>
</evidence>
<comment type="caution">
    <text evidence="9">The sequence shown here is derived from an EMBL/GenBank/DDBJ whole genome shotgun (WGS) entry which is preliminary data.</text>
</comment>
<evidence type="ECO:0000256" key="7">
    <source>
        <dbReference type="ARBA" id="ARBA00023136"/>
    </source>
</evidence>
<keyword evidence="7 8" id="KW-0472">Membrane</keyword>
<evidence type="ECO:0000256" key="8">
    <source>
        <dbReference type="SAM" id="Phobius"/>
    </source>
</evidence>
<gene>
    <name evidence="9" type="ORF">A3D72_03830</name>
</gene>
<dbReference type="PANTHER" id="PTHR32195:SF26">
    <property type="entry name" value="TRYPTOPHAN OR TYROSINE TRANSPORTER PROTEIN"/>
    <property type="match status" value="1"/>
</dbReference>
<keyword evidence="5 8" id="KW-0812">Transmembrane</keyword>
<accession>A0A1F7U448</accession>
<evidence type="ECO:0000313" key="10">
    <source>
        <dbReference type="Proteomes" id="UP000176303"/>
    </source>
</evidence>
<sequence length="384" mass="40898">MRKKGDRKLLIRAAASMVGMIIGAGIFAVPYAFLRSGTAAGIVLTAGVGVVFLVIHLLYGEVVLRTKEPHRLAGFAAMYLGPWGKRVVTVTSVLGFYGAILAYIVLGGAFLQAIVAPFLPITLFWSQIVFFVFVALVIFQGLRLAARLETALTALLALTILAILALIAPRADVSNLAVVLADRELLLPYGVILFALGGASAVPEMRDMLIGKEKLLRPAVVWGTIVASALTLVFGLAVLSVTGEFTSEEAILGLAAAIGPAAIVLGAGMGLLAIATSFLIIGINLRELFELDYKMDRLSAWLLAVGVPFIAFLLGAQSFIQIISVVGAVFVGIDAVVIGALYVVARERGRRRPEYRINVPFWAIFIIGLVFFLGMMAEIARLVS</sequence>
<proteinExistence type="predicted"/>
<keyword evidence="3" id="KW-1003">Cell membrane</keyword>
<feature type="transmembrane region" description="Helical" evidence="8">
    <location>
        <begin position="322"/>
        <end position="345"/>
    </location>
</feature>
<dbReference type="Pfam" id="PF03222">
    <property type="entry name" value="Trp_Tyr_perm"/>
    <property type="match status" value="1"/>
</dbReference>
<evidence type="ECO:0000256" key="2">
    <source>
        <dbReference type="ARBA" id="ARBA00022448"/>
    </source>
</evidence>
<comment type="subcellular location">
    <subcellularLocation>
        <location evidence="1">Cell inner membrane</location>
        <topology evidence="1">Multi-pass membrane protein</topology>
    </subcellularLocation>
</comment>
<dbReference type="PANTHER" id="PTHR32195">
    <property type="entry name" value="OS07G0662800 PROTEIN"/>
    <property type="match status" value="1"/>
</dbReference>
<feature type="transmembrane region" description="Helical" evidence="8">
    <location>
        <begin position="151"/>
        <end position="171"/>
    </location>
</feature>
<organism evidence="9 10">
    <name type="scientific">Candidatus Uhrbacteria bacterium RIFCSPHIGHO2_02_FULL_57_19</name>
    <dbReference type="NCBI Taxonomy" id="1802391"/>
    <lineage>
        <taxon>Bacteria</taxon>
        <taxon>Candidatus Uhriibacteriota</taxon>
    </lineage>
</organism>
<feature type="transmembrane region" description="Helical" evidence="8">
    <location>
        <begin position="357"/>
        <end position="377"/>
    </location>
</feature>
<evidence type="ECO:0000313" key="9">
    <source>
        <dbReference type="EMBL" id="OGL72638.1"/>
    </source>
</evidence>
<dbReference type="Proteomes" id="UP000176303">
    <property type="component" value="Unassembled WGS sequence"/>
</dbReference>
<feature type="transmembrane region" description="Helical" evidence="8">
    <location>
        <begin position="261"/>
        <end position="286"/>
    </location>
</feature>
<evidence type="ECO:0000256" key="6">
    <source>
        <dbReference type="ARBA" id="ARBA00022989"/>
    </source>
</evidence>
<feature type="transmembrane region" description="Helical" evidence="8">
    <location>
        <begin position="87"/>
        <end position="106"/>
    </location>
</feature>
<keyword evidence="4" id="KW-0997">Cell inner membrane</keyword>
<evidence type="ECO:0000256" key="1">
    <source>
        <dbReference type="ARBA" id="ARBA00004429"/>
    </source>
</evidence>